<dbReference type="Gene3D" id="1.10.510.10">
    <property type="entry name" value="Transferase(Phosphotransferase) domain 1"/>
    <property type="match status" value="1"/>
</dbReference>
<feature type="region of interest" description="Disordered" evidence="3">
    <location>
        <begin position="46"/>
        <end position="278"/>
    </location>
</feature>
<dbReference type="GO" id="GO:0004672">
    <property type="term" value="F:protein kinase activity"/>
    <property type="evidence" value="ECO:0007669"/>
    <property type="project" value="InterPro"/>
</dbReference>
<protein>
    <recommendedName>
        <fullName evidence="4">Protein kinase domain-containing protein</fullName>
    </recommendedName>
</protein>
<dbReference type="InterPro" id="IPR008271">
    <property type="entry name" value="Ser/Thr_kinase_AS"/>
</dbReference>
<organism evidence="5 6">
    <name type="scientific">Emiliania huxleyi (strain CCMP1516)</name>
    <dbReference type="NCBI Taxonomy" id="280463"/>
    <lineage>
        <taxon>Eukaryota</taxon>
        <taxon>Haptista</taxon>
        <taxon>Haptophyta</taxon>
        <taxon>Prymnesiophyceae</taxon>
        <taxon>Isochrysidales</taxon>
        <taxon>Noelaerhabdaceae</taxon>
        <taxon>Emiliania</taxon>
    </lineage>
</organism>
<evidence type="ECO:0000313" key="5">
    <source>
        <dbReference type="EnsemblProtists" id="EOD22950"/>
    </source>
</evidence>
<dbReference type="GO" id="GO:0005524">
    <property type="term" value="F:ATP binding"/>
    <property type="evidence" value="ECO:0007669"/>
    <property type="project" value="UniProtKB-KW"/>
</dbReference>
<dbReference type="STRING" id="2903.R1E8B7"/>
<dbReference type="Proteomes" id="UP000013827">
    <property type="component" value="Unassembled WGS sequence"/>
</dbReference>
<feature type="compositionally biased region" description="Basic and acidic residues" evidence="3">
    <location>
        <begin position="76"/>
        <end position="90"/>
    </location>
</feature>
<dbReference type="PROSITE" id="PS00108">
    <property type="entry name" value="PROTEIN_KINASE_ST"/>
    <property type="match status" value="1"/>
</dbReference>
<dbReference type="Pfam" id="PF00069">
    <property type="entry name" value="Pkinase"/>
    <property type="match status" value="1"/>
</dbReference>
<dbReference type="OMA" id="LEREAYH"/>
<dbReference type="EnsemblProtists" id="EOD22950">
    <property type="protein sequence ID" value="EOD22950"/>
    <property type="gene ID" value="EMIHUDRAFT_461183"/>
</dbReference>
<feature type="region of interest" description="Disordered" evidence="3">
    <location>
        <begin position="291"/>
        <end position="324"/>
    </location>
</feature>
<dbReference type="InterPro" id="IPR000719">
    <property type="entry name" value="Prot_kinase_dom"/>
</dbReference>
<dbReference type="AlphaFoldDB" id="A0A0D3JHG5"/>
<dbReference type="KEGG" id="ehx:EMIHUDRAFT_461183"/>
<dbReference type="GO" id="GO:0005886">
    <property type="term" value="C:plasma membrane"/>
    <property type="evidence" value="ECO:0007669"/>
    <property type="project" value="TreeGrafter"/>
</dbReference>
<dbReference type="SUPFAM" id="SSF56112">
    <property type="entry name" value="Protein kinase-like (PK-like)"/>
    <property type="match status" value="1"/>
</dbReference>
<dbReference type="eggNOG" id="KOG1187">
    <property type="taxonomic scope" value="Eukaryota"/>
</dbReference>
<dbReference type="GeneID" id="17268497"/>
<dbReference type="PaxDb" id="2903-EOD22950"/>
<keyword evidence="6" id="KW-1185">Reference proteome</keyword>
<reference evidence="6" key="1">
    <citation type="journal article" date="2013" name="Nature">
        <title>Pan genome of the phytoplankton Emiliania underpins its global distribution.</title>
        <authorList>
            <person name="Read B.A."/>
            <person name="Kegel J."/>
            <person name="Klute M.J."/>
            <person name="Kuo A."/>
            <person name="Lefebvre S.C."/>
            <person name="Maumus F."/>
            <person name="Mayer C."/>
            <person name="Miller J."/>
            <person name="Monier A."/>
            <person name="Salamov A."/>
            <person name="Young J."/>
            <person name="Aguilar M."/>
            <person name="Claverie J.M."/>
            <person name="Frickenhaus S."/>
            <person name="Gonzalez K."/>
            <person name="Herman E.K."/>
            <person name="Lin Y.C."/>
            <person name="Napier J."/>
            <person name="Ogata H."/>
            <person name="Sarno A.F."/>
            <person name="Shmutz J."/>
            <person name="Schroeder D."/>
            <person name="de Vargas C."/>
            <person name="Verret F."/>
            <person name="von Dassow P."/>
            <person name="Valentin K."/>
            <person name="Van de Peer Y."/>
            <person name="Wheeler G."/>
            <person name="Dacks J.B."/>
            <person name="Delwiche C.F."/>
            <person name="Dyhrman S.T."/>
            <person name="Glockner G."/>
            <person name="John U."/>
            <person name="Richards T."/>
            <person name="Worden A.Z."/>
            <person name="Zhang X."/>
            <person name="Grigoriev I.V."/>
            <person name="Allen A.E."/>
            <person name="Bidle K."/>
            <person name="Borodovsky M."/>
            <person name="Bowler C."/>
            <person name="Brownlee C."/>
            <person name="Cock J.M."/>
            <person name="Elias M."/>
            <person name="Gladyshev V.N."/>
            <person name="Groth M."/>
            <person name="Guda C."/>
            <person name="Hadaegh A."/>
            <person name="Iglesias-Rodriguez M.D."/>
            <person name="Jenkins J."/>
            <person name="Jones B.M."/>
            <person name="Lawson T."/>
            <person name="Leese F."/>
            <person name="Lindquist E."/>
            <person name="Lobanov A."/>
            <person name="Lomsadze A."/>
            <person name="Malik S.B."/>
            <person name="Marsh M.E."/>
            <person name="Mackinder L."/>
            <person name="Mock T."/>
            <person name="Mueller-Roeber B."/>
            <person name="Pagarete A."/>
            <person name="Parker M."/>
            <person name="Probert I."/>
            <person name="Quesneville H."/>
            <person name="Raines C."/>
            <person name="Rensing S.A."/>
            <person name="Riano-Pachon D.M."/>
            <person name="Richier S."/>
            <person name="Rokitta S."/>
            <person name="Shiraiwa Y."/>
            <person name="Soanes D.M."/>
            <person name="van der Giezen M."/>
            <person name="Wahlund T.M."/>
            <person name="Williams B."/>
            <person name="Wilson W."/>
            <person name="Wolfe G."/>
            <person name="Wurch L.L."/>
        </authorList>
    </citation>
    <scope>NUCLEOTIDE SEQUENCE</scope>
</reference>
<dbReference type="SMART" id="SM00220">
    <property type="entry name" value="S_TKc"/>
    <property type="match status" value="1"/>
</dbReference>
<dbReference type="HOGENOM" id="CLU_363867_0_0_1"/>
<keyword evidence="2" id="KW-0067">ATP-binding</keyword>
<proteinExistence type="predicted"/>
<dbReference type="PANTHER" id="PTHR27001:SF931">
    <property type="entry name" value="OS11G0664100 PROTEIN"/>
    <property type="match status" value="1"/>
</dbReference>
<keyword evidence="1" id="KW-0547">Nucleotide-binding</keyword>
<reference evidence="5" key="2">
    <citation type="submission" date="2024-10" db="UniProtKB">
        <authorList>
            <consortium name="EnsemblProtists"/>
        </authorList>
    </citation>
    <scope>IDENTIFICATION</scope>
</reference>
<name>A0A0D3JHG5_EMIH1</name>
<dbReference type="InterPro" id="IPR011009">
    <property type="entry name" value="Kinase-like_dom_sf"/>
</dbReference>
<dbReference type="PANTHER" id="PTHR27001">
    <property type="entry name" value="OS01G0253100 PROTEIN"/>
    <property type="match status" value="1"/>
</dbReference>
<sequence length="768" mass="80965">MHARLSSRLRMTAEEREAEWRAIEAKAKESPLYGKLKDRLTVKLKSMQSADEAPAPIAESAEDEEAERVTAEAAAEAERASAEAAEKAAEEAAAALIAEEEAEKAARTNKKAKRRGKQKNTKQKQKGPEAAGPAPPSPPCADAALSEDEEPSPLPPPAPLGERRPSLVGGASLERRPSGERPAPPLSSEREAEREMLVSAALSVVGERHPAVLSCVSRRPGSTRAASAPASRAVSPRPPSRGSSNRSSRNPNSTTRAVSPGPRSSPSPSVRAASFGPRDGRAAAVELTARRWASGAAPPHPDLLPATDRPTSRHGSRPGTAGAATAAATAAAAAAAAAAAETAAPGAESLPLAVSACSAADAGFHQDEARETSRRKRREHAAAMGALQALGSAADAGALRSSIAEAEEHVRNYPRGRTLPSVQEELQAGRALQGPPPPVAVPLSELRAATANFDEASKVGEGGFASVYRAAHLPWIPGVEVGTQSLSSNQSPDFADLQREVALLQRCSHAHLLPLLGCCLERTARAPERTRAHPSAPEKYPRSTREARLHPSACEHWTSLQRLGFSTVPPPLSWRQRLQVVQEALEALSYLHTPTSSKPRIVHRDVKPANILLDANLHARLADTGFAKATRQHADERLTLSVGQGACYTPGYADPIIINGGEYSAVTDGFAVGMTLLVCLTNRSPIAVVDRCEAEFGRGWDEISGAEIAGGSEGGSQCAWPPEVADAVKRLCFSAAGDTPSLCADRRRNRSSIERTMHALLELQKTAA</sequence>
<evidence type="ECO:0000256" key="3">
    <source>
        <dbReference type="SAM" id="MobiDB-lite"/>
    </source>
</evidence>
<feature type="domain" description="Protein kinase" evidence="4">
    <location>
        <begin position="453"/>
        <end position="761"/>
    </location>
</feature>
<accession>A0A0D3JHG5</accession>
<feature type="compositionally biased region" description="Basic residues" evidence="3">
    <location>
        <begin position="107"/>
        <end position="125"/>
    </location>
</feature>
<evidence type="ECO:0000256" key="2">
    <source>
        <dbReference type="ARBA" id="ARBA00022840"/>
    </source>
</evidence>
<evidence type="ECO:0000259" key="4">
    <source>
        <dbReference type="PROSITE" id="PS50011"/>
    </source>
</evidence>
<dbReference type="PROSITE" id="PS50011">
    <property type="entry name" value="PROTEIN_KINASE_DOM"/>
    <property type="match status" value="1"/>
</dbReference>
<dbReference type="RefSeq" id="XP_005775379.1">
    <property type="nucleotide sequence ID" value="XM_005775322.1"/>
</dbReference>
<evidence type="ECO:0000313" key="6">
    <source>
        <dbReference type="Proteomes" id="UP000013827"/>
    </source>
</evidence>
<feature type="compositionally biased region" description="Low complexity" evidence="3">
    <location>
        <begin position="217"/>
        <end position="274"/>
    </location>
</feature>
<evidence type="ECO:0000256" key="1">
    <source>
        <dbReference type="ARBA" id="ARBA00022741"/>
    </source>
</evidence>
<dbReference type="Gene3D" id="3.30.200.20">
    <property type="entry name" value="Phosphorylase Kinase, domain 1"/>
    <property type="match status" value="1"/>
</dbReference>